<gene>
    <name evidence="1" type="ORF">PPYR_00011</name>
</gene>
<comment type="caution">
    <text evidence="1">The sequence shown here is derived from an EMBL/GenBank/DDBJ whole genome shotgun (WGS) entry which is preliminary data.</text>
</comment>
<dbReference type="AlphaFoldDB" id="A0A5N4B0A1"/>
<organism evidence="1 2">
    <name type="scientific">Photinus pyralis</name>
    <name type="common">Common eastern firefly</name>
    <name type="synonym">Lampyris pyralis</name>
    <dbReference type="NCBI Taxonomy" id="7054"/>
    <lineage>
        <taxon>Eukaryota</taxon>
        <taxon>Metazoa</taxon>
        <taxon>Ecdysozoa</taxon>
        <taxon>Arthropoda</taxon>
        <taxon>Hexapoda</taxon>
        <taxon>Insecta</taxon>
        <taxon>Pterygota</taxon>
        <taxon>Neoptera</taxon>
        <taxon>Endopterygota</taxon>
        <taxon>Coleoptera</taxon>
        <taxon>Polyphaga</taxon>
        <taxon>Elateriformia</taxon>
        <taxon>Elateroidea</taxon>
        <taxon>Lampyridae</taxon>
        <taxon>Lampyrinae</taxon>
        <taxon>Photinus</taxon>
    </lineage>
</organism>
<evidence type="ECO:0000313" key="1">
    <source>
        <dbReference type="EMBL" id="KAB0803041.1"/>
    </source>
</evidence>
<sequence length="131" mass="14749">MLPPHSRRGYARLCESESVSSALVSSRPSLALLACSPFLVGFSNQRKRGARRAHWCYSVLKRIEPEKTTRAIGESVEVLAVPRLAKCLAETFVESSRRECGGSITVLSYYSNYYSSFPLYFENQFKVTRVS</sequence>
<keyword evidence="2" id="KW-1185">Reference proteome</keyword>
<name>A0A5N4B0A1_PHOPY</name>
<accession>A0A5N4B0A1</accession>
<reference evidence="1 2" key="1">
    <citation type="journal article" date="2018" name="Elife">
        <title>Firefly genomes illuminate parallel origins of bioluminescence in beetles.</title>
        <authorList>
            <person name="Fallon T.R."/>
            <person name="Lower S.E."/>
            <person name="Chang C.H."/>
            <person name="Bessho-Uehara M."/>
            <person name="Martin G.J."/>
            <person name="Bewick A.J."/>
            <person name="Behringer M."/>
            <person name="Debat H.J."/>
            <person name="Wong I."/>
            <person name="Day J.C."/>
            <person name="Suvorov A."/>
            <person name="Silva C.J."/>
            <person name="Stanger-Hall K.F."/>
            <person name="Hall D.W."/>
            <person name="Schmitz R.J."/>
            <person name="Nelson D.R."/>
            <person name="Lewis S.M."/>
            <person name="Shigenobu S."/>
            <person name="Bybee S.M."/>
            <person name="Larracuente A.M."/>
            <person name="Oba Y."/>
            <person name="Weng J.K."/>
        </authorList>
    </citation>
    <scope>NUCLEOTIDE SEQUENCE [LARGE SCALE GENOMIC DNA]</scope>
    <source>
        <strain evidence="1">1611_PpyrPB1</strain>
        <tissue evidence="1">Whole body</tissue>
    </source>
</reference>
<protein>
    <submittedName>
        <fullName evidence="1">Uncharacterized protein</fullName>
    </submittedName>
</protein>
<evidence type="ECO:0000313" key="2">
    <source>
        <dbReference type="Proteomes" id="UP000327044"/>
    </source>
</evidence>
<proteinExistence type="predicted"/>
<dbReference type="EMBL" id="VVIM01000001">
    <property type="protein sequence ID" value="KAB0803041.1"/>
    <property type="molecule type" value="Genomic_DNA"/>
</dbReference>
<dbReference type="Proteomes" id="UP000327044">
    <property type="component" value="Unassembled WGS sequence"/>
</dbReference>
<dbReference type="InParanoid" id="A0A5N4B0A1"/>